<gene>
    <name evidence="2" type="ORF">BLNAU_2326</name>
</gene>
<feature type="region of interest" description="Disordered" evidence="1">
    <location>
        <begin position="211"/>
        <end position="241"/>
    </location>
</feature>
<evidence type="ECO:0000313" key="2">
    <source>
        <dbReference type="EMBL" id="KAK2962494.1"/>
    </source>
</evidence>
<proteinExistence type="predicted"/>
<dbReference type="Gene3D" id="1.25.10.10">
    <property type="entry name" value="Leucine-rich Repeat Variant"/>
    <property type="match status" value="1"/>
</dbReference>
<comment type="caution">
    <text evidence="2">The sequence shown here is derived from an EMBL/GenBank/DDBJ whole genome shotgun (WGS) entry which is preliminary data.</text>
</comment>
<evidence type="ECO:0000313" key="3">
    <source>
        <dbReference type="Proteomes" id="UP001281761"/>
    </source>
</evidence>
<sequence>MFLCRRMSTDPSVNHKVDSLTGTIPSANNVSFFSECLIQFKNGDEKAKIDIALSVQSKILSDEMRIGELCSCVVSSGLLEELCCTLSEPCSDQLFVCVTGLVGVVVSGASLPVRGRVSSLLPSLLGLITKMENGIGEAATRAIGHLCSVCLSSNEVDLILSNGVVEGLCSQCMNLITSSRRSGSCHAQTVSLLRGLDTFCTGLAEFISKEKEKQENEKQTNKSRTQNRLEGISENEEESEFSLLSRSSTALSLIETTLNEMLTELQRQKQPAELDRPGKELRKEVAGFLIEHFPHTVVPRSSKQEGVIGLDLAWERQKMEEQLQTMMREMEEKDHLRGLEREKEREEFQKKMEELNRMKESVEAEQEKNQELIEQGRKWAETDRKRQEEEERQNRYQIGAAAIQFCNHDHWRVSGDVFTRFENYDDSILSFEFGAEVVRLSLTITNGSGIGFQIGIISSAIVANALTRKFTSLKGGAGWNLHPYIRYVSQNSSHTNYGSAFLGGNVGQRVVLEADGREGKRTLKLSQDGETAPVFFTNIPVPFRFAVSIENKNDSIEIESVEIVDEPQMVGGTIPVIMDE</sequence>
<evidence type="ECO:0000256" key="1">
    <source>
        <dbReference type="SAM" id="MobiDB-lite"/>
    </source>
</evidence>
<reference evidence="2 3" key="1">
    <citation type="journal article" date="2022" name="bioRxiv">
        <title>Genomics of Preaxostyla Flagellates Illuminates Evolutionary Transitions and the Path Towards Mitochondrial Loss.</title>
        <authorList>
            <person name="Novak L.V.F."/>
            <person name="Treitli S.C."/>
            <person name="Pyrih J."/>
            <person name="Halakuc P."/>
            <person name="Pipaliya S.V."/>
            <person name="Vacek V."/>
            <person name="Brzon O."/>
            <person name="Soukal P."/>
            <person name="Eme L."/>
            <person name="Dacks J.B."/>
            <person name="Karnkowska A."/>
            <person name="Elias M."/>
            <person name="Hampl V."/>
        </authorList>
    </citation>
    <scope>NUCLEOTIDE SEQUENCE [LARGE SCALE GENOMIC DNA]</scope>
    <source>
        <strain evidence="2">NAU3</strain>
        <tissue evidence="2">Gut</tissue>
    </source>
</reference>
<protein>
    <submittedName>
        <fullName evidence="2">Uncharacterized protein</fullName>
    </submittedName>
</protein>
<dbReference type="Proteomes" id="UP001281761">
    <property type="component" value="Unassembled WGS sequence"/>
</dbReference>
<keyword evidence="3" id="KW-1185">Reference proteome</keyword>
<dbReference type="EMBL" id="JARBJD010000010">
    <property type="protein sequence ID" value="KAK2962494.1"/>
    <property type="molecule type" value="Genomic_DNA"/>
</dbReference>
<organism evidence="2 3">
    <name type="scientific">Blattamonas nauphoetae</name>
    <dbReference type="NCBI Taxonomy" id="2049346"/>
    <lineage>
        <taxon>Eukaryota</taxon>
        <taxon>Metamonada</taxon>
        <taxon>Preaxostyla</taxon>
        <taxon>Oxymonadida</taxon>
        <taxon>Blattamonas</taxon>
    </lineage>
</organism>
<name>A0ABQ9YFZ5_9EUKA</name>
<dbReference type="InterPro" id="IPR011989">
    <property type="entry name" value="ARM-like"/>
</dbReference>
<feature type="region of interest" description="Disordered" evidence="1">
    <location>
        <begin position="358"/>
        <end position="392"/>
    </location>
</feature>
<feature type="compositionally biased region" description="Basic and acidic residues" evidence="1">
    <location>
        <begin position="211"/>
        <end position="220"/>
    </location>
</feature>
<accession>A0ABQ9YFZ5</accession>